<dbReference type="InterPro" id="IPR017949">
    <property type="entry name" value="Thaumatin_CS"/>
</dbReference>
<dbReference type="InterPro" id="IPR001938">
    <property type="entry name" value="Thaumatin"/>
</dbReference>
<dbReference type="GO" id="GO:0005840">
    <property type="term" value="C:ribosome"/>
    <property type="evidence" value="ECO:0007669"/>
    <property type="project" value="UniProtKB-KW"/>
</dbReference>
<dbReference type="OrthoDB" id="430315at2759"/>
<dbReference type="GO" id="GO:0006412">
    <property type="term" value="P:translation"/>
    <property type="evidence" value="ECO:0007669"/>
    <property type="project" value="InterPro"/>
</dbReference>
<dbReference type="GO" id="GO:0003735">
    <property type="term" value="F:structural constituent of ribosome"/>
    <property type="evidence" value="ECO:0007669"/>
    <property type="project" value="InterPro"/>
</dbReference>
<comment type="subcellular location">
    <subcellularLocation>
        <location evidence="1">Plastid</location>
        <location evidence="1">Chloroplast</location>
    </subcellularLocation>
</comment>
<protein>
    <recommendedName>
        <fullName evidence="10">Thaumatin-like protein</fullName>
    </recommendedName>
</protein>
<accession>A0A6G1EEM8</accession>
<dbReference type="PROSITE" id="PS00316">
    <property type="entry name" value="THAUMATIN_1"/>
    <property type="match status" value="1"/>
</dbReference>
<dbReference type="SUPFAM" id="SSF54565">
    <property type="entry name" value="Ribosomal protein S16"/>
    <property type="match status" value="1"/>
</dbReference>
<proteinExistence type="inferred from homology"/>
<evidence type="ECO:0000256" key="3">
    <source>
        <dbReference type="ARBA" id="ARBA00022528"/>
    </source>
</evidence>
<dbReference type="Gene3D" id="2.60.110.10">
    <property type="entry name" value="Thaumatin"/>
    <property type="match status" value="1"/>
</dbReference>
<evidence type="ECO:0000256" key="5">
    <source>
        <dbReference type="ARBA" id="ARBA00022946"/>
    </source>
</evidence>
<dbReference type="AlphaFoldDB" id="A0A6G1EEM8"/>
<evidence type="ECO:0000313" key="9">
    <source>
        <dbReference type="Proteomes" id="UP000479710"/>
    </source>
</evidence>
<keyword evidence="9" id="KW-1185">Reference proteome</keyword>
<gene>
    <name evidence="8" type="ORF">E2562_003437</name>
</gene>
<comment type="similarity">
    <text evidence="2">Belongs to the bacterial ribosomal protein bS16 family.</text>
</comment>
<dbReference type="GO" id="GO:0009507">
    <property type="term" value="C:chloroplast"/>
    <property type="evidence" value="ECO:0007669"/>
    <property type="project" value="UniProtKB-SubCell"/>
</dbReference>
<evidence type="ECO:0000256" key="4">
    <source>
        <dbReference type="ARBA" id="ARBA00022640"/>
    </source>
</evidence>
<keyword evidence="6" id="KW-0689">Ribosomal protein</keyword>
<keyword evidence="7" id="KW-0687">Ribonucleoprotein</keyword>
<dbReference type="Proteomes" id="UP000479710">
    <property type="component" value="Unassembled WGS sequence"/>
</dbReference>
<evidence type="ECO:0000256" key="2">
    <source>
        <dbReference type="ARBA" id="ARBA00006668"/>
    </source>
</evidence>
<keyword evidence="5" id="KW-0809">Transit peptide</keyword>
<keyword evidence="4" id="KW-0934">Plastid</keyword>
<evidence type="ECO:0000256" key="6">
    <source>
        <dbReference type="ARBA" id="ARBA00022980"/>
    </source>
</evidence>
<reference evidence="8 9" key="1">
    <citation type="submission" date="2019-11" db="EMBL/GenBank/DDBJ databases">
        <title>Whole genome sequence of Oryza granulata.</title>
        <authorList>
            <person name="Li W."/>
        </authorList>
    </citation>
    <scope>NUCLEOTIDE SEQUENCE [LARGE SCALE GENOMIC DNA]</scope>
    <source>
        <strain evidence="9">cv. Menghai</strain>
        <tissue evidence="8">Leaf</tissue>
    </source>
</reference>
<evidence type="ECO:0000256" key="7">
    <source>
        <dbReference type="ARBA" id="ARBA00023274"/>
    </source>
</evidence>
<dbReference type="Pfam" id="PF00314">
    <property type="entry name" value="Thaumatin"/>
    <property type="match status" value="1"/>
</dbReference>
<dbReference type="FunFam" id="3.30.1320.10:FF:000007">
    <property type="entry name" value="30S ribosomal protein S16"/>
    <property type="match status" value="1"/>
</dbReference>
<organism evidence="8 9">
    <name type="scientific">Oryza meyeriana var. granulata</name>
    <dbReference type="NCBI Taxonomy" id="110450"/>
    <lineage>
        <taxon>Eukaryota</taxon>
        <taxon>Viridiplantae</taxon>
        <taxon>Streptophyta</taxon>
        <taxon>Embryophyta</taxon>
        <taxon>Tracheophyta</taxon>
        <taxon>Spermatophyta</taxon>
        <taxon>Magnoliopsida</taxon>
        <taxon>Liliopsida</taxon>
        <taxon>Poales</taxon>
        <taxon>Poaceae</taxon>
        <taxon>BOP clade</taxon>
        <taxon>Oryzoideae</taxon>
        <taxon>Oryzeae</taxon>
        <taxon>Oryzinae</taxon>
        <taxon>Oryza</taxon>
        <taxon>Oryza meyeriana</taxon>
    </lineage>
</organism>
<dbReference type="InterPro" id="IPR037176">
    <property type="entry name" value="Osmotin/thaumatin-like_sf"/>
</dbReference>
<dbReference type="EMBL" id="SPHZ02000003">
    <property type="protein sequence ID" value="KAF0923227.1"/>
    <property type="molecule type" value="Genomic_DNA"/>
</dbReference>
<dbReference type="InterPro" id="IPR023803">
    <property type="entry name" value="Ribosomal_bS16_dom_sf"/>
</dbReference>
<sequence length="420" mass="44593">MVVRIRLARFGCRNRPFYRVMAADSRSPRDGKHLEVLGYYNPLPGKDGGKRMGLKFDRVKYWLSVGAQPSDPVQRILFRAGLLPPPPMLAMARKGGPRDSRPIHPMTGRPLDLEGVTVVDDSSVPEANYCPHPIWPGTLAGAGTSQLPTTGFRLDPGQTVQLAAPVGWSGRIWARTGCVFDADGAGVCQTGDCGGRMECRGAGATPPATLFEVTLGKAGGVDFYDVSLVDGYNLPVVAIPRAQQGGAACNTTGCMADLNRSCPRELQVDCGGGGAIACRSACEAFGQDRYCCSGAYDTPAACHPTVYSTIFKSACPRAYSYAYDDSTSTFTCKAYDYTIAFCLPTSGIKKSDAVFLGAQIIDGDGNAPPVYTGDGGGSSRPPIYYNGGGRGHEPVTTMTASSASTRYAQPWLLLLLAFLF</sequence>
<evidence type="ECO:0008006" key="10">
    <source>
        <dbReference type="Google" id="ProtNLM"/>
    </source>
</evidence>
<dbReference type="SMART" id="SM00205">
    <property type="entry name" value="THN"/>
    <property type="match status" value="1"/>
</dbReference>
<dbReference type="PRINTS" id="PR00347">
    <property type="entry name" value="THAUMATIN"/>
</dbReference>
<dbReference type="Pfam" id="PF00886">
    <property type="entry name" value="Ribosomal_S16"/>
    <property type="match status" value="1"/>
</dbReference>
<dbReference type="PROSITE" id="PS51367">
    <property type="entry name" value="THAUMATIN_2"/>
    <property type="match status" value="1"/>
</dbReference>
<dbReference type="PANTHER" id="PTHR31048">
    <property type="entry name" value="OS03G0233200 PROTEIN"/>
    <property type="match status" value="1"/>
</dbReference>
<dbReference type="InterPro" id="IPR000307">
    <property type="entry name" value="Ribosomal_bS16"/>
</dbReference>
<dbReference type="CDD" id="cd09218">
    <property type="entry name" value="TLP-PA"/>
    <property type="match status" value="1"/>
</dbReference>
<evidence type="ECO:0000313" key="8">
    <source>
        <dbReference type="EMBL" id="KAF0923227.1"/>
    </source>
</evidence>
<name>A0A6G1EEM8_9ORYZ</name>
<dbReference type="GO" id="GO:1990904">
    <property type="term" value="C:ribonucleoprotein complex"/>
    <property type="evidence" value="ECO:0007669"/>
    <property type="project" value="UniProtKB-KW"/>
</dbReference>
<dbReference type="NCBIfam" id="TIGR00002">
    <property type="entry name" value="S16"/>
    <property type="match status" value="1"/>
</dbReference>
<dbReference type="SUPFAM" id="SSF49870">
    <property type="entry name" value="Osmotin, thaumatin-like protein"/>
    <property type="match status" value="1"/>
</dbReference>
<dbReference type="HAMAP" id="MF_00385">
    <property type="entry name" value="Ribosomal_bS16"/>
    <property type="match status" value="1"/>
</dbReference>
<dbReference type="Gene3D" id="3.30.1320.10">
    <property type="match status" value="1"/>
</dbReference>
<comment type="caution">
    <text evidence="8">The sequence shown here is derived from an EMBL/GenBank/DDBJ whole genome shotgun (WGS) entry which is preliminary data.</text>
</comment>
<keyword evidence="3" id="KW-0150">Chloroplast</keyword>
<evidence type="ECO:0000256" key="1">
    <source>
        <dbReference type="ARBA" id="ARBA00004229"/>
    </source>
</evidence>
<dbReference type="FunFam" id="2.60.110.10:FF:000001">
    <property type="entry name" value="THAUMATIN-LIKE PROTEIN 1"/>
    <property type="match status" value="1"/>
</dbReference>